<dbReference type="InterPro" id="IPR036188">
    <property type="entry name" value="FAD/NAD-bd_sf"/>
</dbReference>
<feature type="domain" description="FAD/NAD(P)-binding" evidence="5">
    <location>
        <begin position="5"/>
        <end position="306"/>
    </location>
</feature>
<dbReference type="SUPFAM" id="SSF51905">
    <property type="entry name" value="FAD/NAD(P)-binding domain"/>
    <property type="match status" value="1"/>
</dbReference>
<dbReference type="GO" id="GO:0051213">
    <property type="term" value="F:dioxygenase activity"/>
    <property type="evidence" value="ECO:0007669"/>
    <property type="project" value="UniProtKB-KW"/>
</dbReference>
<evidence type="ECO:0000259" key="6">
    <source>
        <dbReference type="Pfam" id="PF14759"/>
    </source>
</evidence>
<dbReference type="Pfam" id="PF07992">
    <property type="entry name" value="Pyr_redox_2"/>
    <property type="match status" value="1"/>
</dbReference>
<dbReference type="InterPro" id="IPR016156">
    <property type="entry name" value="FAD/NAD-linked_Rdtase_dimer_sf"/>
</dbReference>
<dbReference type="Gene3D" id="3.50.50.60">
    <property type="entry name" value="FAD/NAD(P)-binding domain"/>
    <property type="match status" value="2"/>
</dbReference>
<keyword evidence="7" id="KW-0223">Dioxygenase</keyword>
<dbReference type="EMBL" id="FNPK01000005">
    <property type="protein sequence ID" value="SDY20628.1"/>
    <property type="molecule type" value="Genomic_DNA"/>
</dbReference>
<dbReference type="PRINTS" id="PR00411">
    <property type="entry name" value="PNDRDTASEI"/>
</dbReference>
<evidence type="ECO:0000313" key="7">
    <source>
        <dbReference type="EMBL" id="SDY20628.1"/>
    </source>
</evidence>
<proteinExistence type="predicted"/>
<keyword evidence="3" id="KW-0274">FAD</keyword>
<dbReference type="GO" id="GO:0005737">
    <property type="term" value="C:cytoplasm"/>
    <property type="evidence" value="ECO:0007669"/>
    <property type="project" value="TreeGrafter"/>
</dbReference>
<dbReference type="Gene3D" id="3.30.390.30">
    <property type="match status" value="1"/>
</dbReference>
<evidence type="ECO:0000256" key="4">
    <source>
        <dbReference type="ARBA" id="ARBA00023002"/>
    </source>
</evidence>
<evidence type="ECO:0000313" key="8">
    <source>
        <dbReference type="Proteomes" id="UP000199035"/>
    </source>
</evidence>
<accession>A0A1H3I0L8</accession>
<dbReference type="PANTHER" id="PTHR43557">
    <property type="entry name" value="APOPTOSIS-INDUCING FACTOR 1"/>
    <property type="match status" value="1"/>
</dbReference>
<dbReference type="InterPro" id="IPR028202">
    <property type="entry name" value="Reductase_C"/>
</dbReference>
<evidence type="ECO:0000256" key="3">
    <source>
        <dbReference type="ARBA" id="ARBA00022827"/>
    </source>
</evidence>
<name>A0A1H3I0L8_9GAMM</name>
<comment type="cofactor">
    <cofactor evidence="1">
        <name>FAD</name>
        <dbReference type="ChEBI" id="CHEBI:57692"/>
    </cofactor>
</comment>
<keyword evidence="8" id="KW-1185">Reference proteome</keyword>
<sequence length="414" mass="45602">MHKNKKVVIIGGGHAGCACAKALRHEQFNGEIVLISNESELPYHRPPLSKSFIKDADELDLSKLCLQPENFYEKYQIDLRLNTAVSEIDPDENVVKLYHGDLIEYDYLVLATGTRPRQLPLPGTELQGVMSLRTLQDARQLRIALNSTKNVVIIGGGFIGLELASTARSLGKNVNVLEHMPRVLGRSVSPLVSDYIAEIHRKNGIQIETGAFINEFVGENSKVTGVRCANGVIPAELVLVGVGAIPNTELAEQAGIQCDNGISVNRTMQTNIANIFAIGDCANHENHFAGDRRIRLESVQNANDQAITVAKFVIGQPEDYKNVPWFWTDQGDIRLQMAGLSFDTSDYVIRGDMKSGRFSVFHYAKDKLVAIDSVNQPVDHMMARKLLEAGITPSKHQVADIHTNLKSLLILSSV</sequence>
<organism evidence="7 8">
    <name type="scientific">Acinetobacter kyonggiensis</name>
    <dbReference type="NCBI Taxonomy" id="595670"/>
    <lineage>
        <taxon>Bacteria</taxon>
        <taxon>Pseudomonadati</taxon>
        <taxon>Pseudomonadota</taxon>
        <taxon>Gammaproteobacteria</taxon>
        <taxon>Moraxellales</taxon>
        <taxon>Moraxellaceae</taxon>
        <taxon>Acinetobacter</taxon>
    </lineage>
</organism>
<dbReference type="InterPro" id="IPR023753">
    <property type="entry name" value="FAD/NAD-binding_dom"/>
</dbReference>
<dbReference type="SUPFAM" id="SSF55424">
    <property type="entry name" value="FAD/NAD-linked reductases, dimerisation (C-terminal) domain"/>
    <property type="match status" value="1"/>
</dbReference>
<reference evidence="8" key="1">
    <citation type="submission" date="2016-10" db="EMBL/GenBank/DDBJ databases">
        <authorList>
            <person name="Varghese N."/>
            <person name="Submissions S."/>
        </authorList>
    </citation>
    <scope>NUCLEOTIDE SEQUENCE [LARGE SCALE GENOMIC DNA]</scope>
    <source>
        <strain evidence="8">ANC 5109</strain>
    </source>
</reference>
<keyword evidence="2" id="KW-0285">Flavoprotein</keyword>
<protein>
    <submittedName>
        <fullName evidence="7">3-phenylpropionate/trans-cinnamate dioxygenase ferredoxin reductase subunit</fullName>
    </submittedName>
</protein>
<dbReference type="GO" id="GO:0016651">
    <property type="term" value="F:oxidoreductase activity, acting on NAD(P)H"/>
    <property type="evidence" value="ECO:0007669"/>
    <property type="project" value="TreeGrafter"/>
</dbReference>
<dbReference type="PROSITE" id="PS51257">
    <property type="entry name" value="PROKAR_LIPOPROTEIN"/>
    <property type="match status" value="1"/>
</dbReference>
<feature type="domain" description="Reductase C-terminal" evidence="6">
    <location>
        <begin position="325"/>
        <end position="409"/>
    </location>
</feature>
<dbReference type="Pfam" id="PF14759">
    <property type="entry name" value="Reductase_C"/>
    <property type="match status" value="1"/>
</dbReference>
<dbReference type="STRING" id="595670.SAMN05421643_105115"/>
<dbReference type="AlphaFoldDB" id="A0A1H3I0L8"/>
<dbReference type="Proteomes" id="UP000199035">
    <property type="component" value="Unassembled WGS sequence"/>
</dbReference>
<dbReference type="RefSeq" id="WP_092688641.1">
    <property type="nucleotide sequence ID" value="NZ_FNPK01000005.1"/>
</dbReference>
<evidence type="ECO:0000256" key="1">
    <source>
        <dbReference type="ARBA" id="ARBA00001974"/>
    </source>
</evidence>
<dbReference type="PRINTS" id="PR00368">
    <property type="entry name" value="FADPNR"/>
</dbReference>
<evidence type="ECO:0000256" key="2">
    <source>
        <dbReference type="ARBA" id="ARBA00022630"/>
    </source>
</evidence>
<dbReference type="PANTHER" id="PTHR43557:SF2">
    <property type="entry name" value="RIESKE DOMAIN-CONTAINING PROTEIN-RELATED"/>
    <property type="match status" value="1"/>
</dbReference>
<evidence type="ECO:0000259" key="5">
    <source>
        <dbReference type="Pfam" id="PF07992"/>
    </source>
</evidence>
<dbReference type="InterPro" id="IPR050446">
    <property type="entry name" value="FAD-oxidoreductase/Apoptosis"/>
</dbReference>
<keyword evidence="4" id="KW-0560">Oxidoreductase</keyword>
<gene>
    <name evidence="7" type="ORF">SAMN05421643_105115</name>
</gene>